<dbReference type="Pfam" id="PF23163">
    <property type="entry name" value="CSD_RNase_II"/>
    <property type="match status" value="1"/>
</dbReference>
<reference evidence="2" key="1">
    <citation type="submission" date="2022-06" db="EMBL/GenBank/DDBJ databases">
        <title>New cyanobacteria of genus Symplocastrum in benthos of Lake Baikal.</title>
        <authorList>
            <person name="Sorokovikova E."/>
            <person name="Tikhonova I."/>
            <person name="Krasnopeev A."/>
            <person name="Evseev P."/>
            <person name="Gladkikh A."/>
            <person name="Belykh O."/>
        </authorList>
    </citation>
    <scope>NUCLEOTIDE SEQUENCE</scope>
    <source>
        <strain evidence="2">BBK-W-15</strain>
    </source>
</reference>
<dbReference type="GO" id="GO:0003723">
    <property type="term" value="F:RNA binding"/>
    <property type="evidence" value="ECO:0007669"/>
    <property type="project" value="InterPro"/>
</dbReference>
<dbReference type="GO" id="GO:0000932">
    <property type="term" value="C:P-body"/>
    <property type="evidence" value="ECO:0007669"/>
    <property type="project" value="TreeGrafter"/>
</dbReference>
<comment type="caution">
    <text evidence="2">The sequence shown here is derived from an EMBL/GenBank/DDBJ whole genome shotgun (WGS) entry which is preliminary data.</text>
</comment>
<dbReference type="InterPro" id="IPR056403">
    <property type="entry name" value="RNase_II_barrel"/>
</dbReference>
<dbReference type="SMART" id="SM00955">
    <property type="entry name" value="RNB"/>
    <property type="match status" value="1"/>
</dbReference>
<protein>
    <submittedName>
        <fullName evidence="2">Ribonuclease R</fullName>
    </submittedName>
</protein>
<keyword evidence="3" id="KW-1185">Reference proteome</keyword>
<sequence length="668" mass="76707">MDKGTIIEFRLQGERRIAICDRPEGKKHWIVIDERGQSHTLHPREIAYQVKGCTFKQSEIKDFIKQVEPLLDPDSLEVAWELLVEDGEMVTCEEMAQLLFSDTSPHLCYAAHCLLDEDKLYFKQKGDSYEPRPAAKVAEIKHQQSAAQSKQREQEEFLSRIQGKLNGVAVEWQDSDRNRLDVLEKYILNPENAFRVAQELLALLERQQTPQAALDLLVELGWWSPHENLFLRRSQIPIQFRREVLELAQQRLNFIPLDSDKNRLDLTHLKVYTIDDESTQEIDDGLSLETLDDGRERVWIHIADPTRLIVPGDELDLEARRRSTTLYLPTGMIPMFPPELATGPMSLVEGQICPALSFGVILDEIGSIQEYSIHASLIKPTYRLTYEDVNEMLELGIQGESEIEAIAKWAKQRGRLRQSQGSITIHMPEAVIKVCKDDEIAIEVLEDSRSRLLVAEMMILAGEVGGRYGQTHQIPLPFRGQPQPELPPDEELSLLPPGPVRFCAMRRCMPRSEMSITPVRHAGLGLETYSQVTSPIRRYSDLLAHFQIKAHLRGEQLPFSAQTLQETMQSVISTAQEATLVERQTNRYWGLEYLRRHSQKSWQALVLRWIREHDNLGLILLEELGLELIMRFNRQVELGEQINVQVSHADPRQDVIHFRELIEQAVVS</sequence>
<dbReference type="InterPro" id="IPR057324">
    <property type="entry name" value="WH_RNase_II"/>
</dbReference>
<dbReference type="RefSeq" id="WP_254013342.1">
    <property type="nucleotide sequence ID" value="NZ_JAMZMM010000217.1"/>
</dbReference>
<dbReference type="PANTHER" id="PTHR23355">
    <property type="entry name" value="RIBONUCLEASE"/>
    <property type="match status" value="1"/>
</dbReference>
<dbReference type="SUPFAM" id="SSF50249">
    <property type="entry name" value="Nucleic acid-binding proteins"/>
    <property type="match status" value="1"/>
</dbReference>
<feature type="domain" description="RNB" evidence="1">
    <location>
        <begin position="263"/>
        <end position="554"/>
    </location>
</feature>
<dbReference type="AlphaFoldDB" id="A0AAE3GTW4"/>
<dbReference type="PANTHER" id="PTHR23355:SF42">
    <property type="entry name" value="RIBONUCLEASE II, CHLOROPLASTIC_MITOCHONDRIAL"/>
    <property type="match status" value="1"/>
</dbReference>
<dbReference type="InterPro" id="IPR056404">
    <property type="entry name" value="HTH_RNase_II"/>
</dbReference>
<organism evidence="2 3">
    <name type="scientific">Limnofasciculus baicalensis BBK-W-15</name>
    <dbReference type="NCBI Taxonomy" id="2699891"/>
    <lineage>
        <taxon>Bacteria</taxon>
        <taxon>Bacillati</taxon>
        <taxon>Cyanobacteriota</taxon>
        <taxon>Cyanophyceae</taxon>
        <taxon>Coleofasciculales</taxon>
        <taxon>Coleofasciculaceae</taxon>
        <taxon>Limnofasciculus</taxon>
        <taxon>Limnofasciculus baicalensis</taxon>
    </lineage>
</organism>
<dbReference type="Pfam" id="PF00773">
    <property type="entry name" value="RNB"/>
    <property type="match status" value="2"/>
</dbReference>
<evidence type="ECO:0000313" key="3">
    <source>
        <dbReference type="Proteomes" id="UP001204953"/>
    </source>
</evidence>
<dbReference type="EMBL" id="JAMZMM010000217">
    <property type="protein sequence ID" value="MCP2730586.1"/>
    <property type="molecule type" value="Genomic_DNA"/>
</dbReference>
<accession>A0AAE3GTW4</accession>
<name>A0AAE3GTW4_9CYAN</name>
<dbReference type="InterPro" id="IPR012340">
    <property type="entry name" value="NA-bd_OB-fold"/>
</dbReference>
<evidence type="ECO:0000259" key="1">
    <source>
        <dbReference type="SMART" id="SM00955"/>
    </source>
</evidence>
<proteinExistence type="predicted"/>
<dbReference type="GO" id="GO:0006402">
    <property type="term" value="P:mRNA catabolic process"/>
    <property type="evidence" value="ECO:0007669"/>
    <property type="project" value="TreeGrafter"/>
</dbReference>
<dbReference type="GO" id="GO:0000175">
    <property type="term" value="F:3'-5'-RNA exonuclease activity"/>
    <property type="evidence" value="ECO:0007669"/>
    <property type="project" value="TreeGrafter"/>
</dbReference>
<dbReference type="InterPro" id="IPR050180">
    <property type="entry name" value="RNR_Ribonuclease"/>
</dbReference>
<gene>
    <name evidence="2" type="ORF">NJ959_19340</name>
</gene>
<evidence type="ECO:0000313" key="2">
    <source>
        <dbReference type="EMBL" id="MCP2730586.1"/>
    </source>
</evidence>
<dbReference type="Proteomes" id="UP001204953">
    <property type="component" value="Unassembled WGS sequence"/>
</dbReference>
<dbReference type="Pfam" id="PF23161">
    <property type="entry name" value="HTH_RNase_II"/>
    <property type="match status" value="1"/>
</dbReference>
<dbReference type="Pfam" id="PF25255">
    <property type="entry name" value="WHD_RNase_II"/>
    <property type="match status" value="1"/>
</dbReference>
<dbReference type="InterPro" id="IPR001900">
    <property type="entry name" value="RNase_II/R"/>
</dbReference>